<organism evidence="3 4">
    <name type="scientific">Trapa incisa</name>
    <dbReference type="NCBI Taxonomy" id="236973"/>
    <lineage>
        <taxon>Eukaryota</taxon>
        <taxon>Viridiplantae</taxon>
        <taxon>Streptophyta</taxon>
        <taxon>Embryophyta</taxon>
        <taxon>Tracheophyta</taxon>
        <taxon>Spermatophyta</taxon>
        <taxon>Magnoliopsida</taxon>
        <taxon>eudicotyledons</taxon>
        <taxon>Gunneridae</taxon>
        <taxon>Pentapetalae</taxon>
        <taxon>rosids</taxon>
        <taxon>malvids</taxon>
        <taxon>Myrtales</taxon>
        <taxon>Lythraceae</taxon>
        <taxon>Trapa</taxon>
    </lineage>
</organism>
<proteinExistence type="predicted"/>
<keyword evidence="1" id="KW-0547">Nucleotide-binding</keyword>
<dbReference type="Gene3D" id="3.40.50.300">
    <property type="entry name" value="P-loop containing nucleotide triphosphate hydrolases"/>
    <property type="match status" value="1"/>
</dbReference>
<evidence type="ECO:0000313" key="3">
    <source>
        <dbReference type="EMBL" id="KAK4761539.1"/>
    </source>
</evidence>
<accession>A0AAN7Q946</accession>
<name>A0AAN7Q946_9MYRT</name>
<gene>
    <name evidence="3" type="ORF">SAY87_029423</name>
</gene>
<dbReference type="InterPro" id="IPR027417">
    <property type="entry name" value="P-loop_NTPase"/>
</dbReference>
<dbReference type="GO" id="GO:0005741">
    <property type="term" value="C:mitochondrial outer membrane"/>
    <property type="evidence" value="ECO:0007669"/>
    <property type="project" value="TreeGrafter"/>
</dbReference>
<dbReference type="PANTHER" id="PTHR45644">
    <property type="entry name" value="AAA ATPASE, PUTATIVE (AFU_ORTHOLOGUE AFUA_2G12920)-RELATED-RELATED"/>
    <property type="match status" value="1"/>
</dbReference>
<sequence length="233" mass="25467">MLPLRRPDLFHRGHLKPCRGILLFGPPGTRKTMLAKGNSQGGLVLVPFKIMVGLPAVENREKIFSALLAKGKTEEGLGVKEPATMTEGLDLRSCAQQLLTGRRRSKATQHGGFPASKESGKTRVILKVVILKDLLELESTAILLLYLLLLITKNVSFVHTIVALALAFQNHHCGGDTRCFLHISQANVSDDTSYAMPENGIGFSSKGWDGMISFIACMDTELETLVLMRLLNS</sequence>
<dbReference type="InterPro" id="IPR051701">
    <property type="entry name" value="Mito_OM_Translocase_MSP1"/>
</dbReference>
<dbReference type="SUPFAM" id="SSF52540">
    <property type="entry name" value="P-loop containing nucleoside triphosphate hydrolases"/>
    <property type="match status" value="1"/>
</dbReference>
<keyword evidence="2" id="KW-0067">ATP-binding</keyword>
<evidence type="ECO:0000256" key="1">
    <source>
        <dbReference type="ARBA" id="ARBA00022741"/>
    </source>
</evidence>
<reference evidence="3 4" key="1">
    <citation type="journal article" date="2023" name="Hortic Res">
        <title>Pangenome of water caltrop reveals structural variations and asymmetric subgenome divergence after allopolyploidization.</title>
        <authorList>
            <person name="Zhang X."/>
            <person name="Chen Y."/>
            <person name="Wang L."/>
            <person name="Yuan Y."/>
            <person name="Fang M."/>
            <person name="Shi L."/>
            <person name="Lu R."/>
            <person name="Comes H.P."/>
            <person name="Ma Y."/>
            <person name="Chen Y."/>
            <person name="Huang G."/>
            <person name="Zhou Y."/>
            <person name="Zheng Z."/>
            <person name="Qiu Y."/>
        </authorList>
    </citation>
    <scope>NUCLEOTIDE SEQUENCE [LARGE SCALE GENOMIC DNA]</scope>
    <source>
        <tissue evidence="3">Roots</tissue>
    </source>
</reference>
<keyword evidence="4" id="KW-1185">Reference proteome</keyword>
<dbReference type="PANTHER" id="PTHR45644:SF83">
    <property type="entry name" value="P-LOOP CONTAINING NUCLEOSIDE TRIPHOSPHATE HYDROLASES SUPERFAMILY PROTEIN"/>
    <property type="match status" value="1"/>
</dbReference>
<evidence type="ECO:0008006" key="5">
    <source>
        <dbReference type="Google" id="ProtNLM"/>
    </source>
</evidence>
<evidence type="ECO:0000313" key="4">
    <source>
        <dbReference type="Proteomes" id="UP001345219"/>
    </source>
</evidence>
<dbReference type="AlphaFoldDB" id="A0AAN7Q946"/>
<dbReference type="Proteomes" id="UP001345219">
    <property type="component" value="Chromosome 23"/>
</dbReference>
<protein>
    <recommendedName>
        <fullName evidence="5">Vesicle-fusing ATPase</fullName>
    </recommendedName>
</protein>
<dbReference type="EMBL" id="JAXIOK010000009">
    <property type="protein sequence ID" value="KAK4761539.1"/>
    <property type="molecule type" value="Genomic_DNA"/>
</dbReference>
<comment type="caution">
    <text evidence="3">The sequence shown here is derived from an EMBL/GenBank/DDBJ whole genome shotgun (WGS) entry which is preliminary data.</text>
</comment>
<dbReference type="GO" id="GO:0005524">
    <property type="term" value="F:ATP binding"/>
    <property type="evidence" value="ECO:0007669"/>
    <property type="project" value="UniProtKB-KW"/>
</dbReference>
<evidence type="ECO:0000256" key="2">
    <source>
        <dbReference type="ARBA" id="ARBA00022840"/>
    </source>
</evidence>